<organism evidence="1">
    <name type="scientific">Proteus mirabilis</name>
    <dbReference type="NCBI Taxonomy" id="584"/>
    <lineage>
        <taxon>Bacteria</taxon>
        <taxon>Pseudomonadati</taxon>
        <taxon>Pseudomonadota</taxon>
        <taxon>Gammaproteobacteria</taxon>
        <taxon>Enterobacterales</taxon>
        <taxon>Morganellaceae</taxon>
        <taxon>Proteus</taxon>
    </lineage>
</organism>
<dbReference type="AlphaFoldDB" id="A0A346FVQ2"/>
<geneLocation type="plasmid" evidence="1">
    <name>pHFK418-NDM</name>
</geneLocation>
<sequence>MEKSSTKQVLSELTTTNGLLSTLSELLNKLKSTSVISVL</sequence>
<protein>
    <submittedName>
        <fullName evidence="1">Uncharacterized protein</fullName>
    </submittedName>
</protein>
<proteinExistence type="predicted"/>
<keyword evidence="1" id="KW-0614">Plasmid</keyword>
<accession>A0A346FVQ2</accession>
<reference evidence="1" key="1">
    <citation type="submission" date="2018-10" db="EMBL/GenBank/DDBJ databases">
        <title>Proteus mirabilis strain HFK418 plasmid pHFK418-NDM, complete sequence.</title>
        <authorList>
            <person name="Dong D."/>
            <person name="Jia N."/>
            <person name="Zhang H."/>
            <person name="Zhao H."/>
            <person name="Liu Z."/>
            <person name="Zhu Y."/>
        </authorList>
    </citation>
    <scope>NUCLEOTIDE SEQUENCE</scope>
    <source>
        <strain evidence="1">HFK418</strain>
        <plasmid evidence="1">pHFK418-NDM</plasmid>
    </source>
</reference>
<name>A0A346FVQ2_PROMI</name>
<evidence type="ECO:0000313" key="1">
    <source>
        <dbReference type="EMBL" id="AXN76552.1"/>
    </source>
</evidence>
<dbReference type="EMBL" id="MH491967">
    <property type="protein sequence ID" value="AXN76552.1"/>
    <property type="molecule type" value="Genomic_DNA"/>
</dbReference>